<proteinExistence type="predicted"/>
<reference evidence="2" key="1">
    <citation type="submission" date="2025-08" db="UniProtKB">
        <authorList>
            <consortium name="Ensembl"/>
        </authorList>
    </citation>
    <scope>IDENTIFICATION</scope>
</reference>
<dbReference type="Ensembl" id="ENSOTST00005042057.2">
    <property type="protein sequence ID" value="ENSOTSP00005038665.2"/>
    <property type="gene ID" value="ENSOTSG00005018302.2"/>
</dbReference>
<dbReference type="AlphaFoldDB" id="A0A8C8FT91"/>
<evidence type="ECO:0000313" key="2">
    <source>
        <dbReference type="Ensembl" id="ENSOTSP00005038665.2"/>
    </source>
</evidence>
<feature type="signal peptide" evidence="1">
    <location>
        <begin position="1"/>
        <end position="21"/>
    </location>
</feature>
<accession>A0A8C8FT91</accession>
<dbReference type="Proteomes" id="UP000694402">
    <property type="component" value="Unassembled WGS sequence"/>
</dbReference>
<name>A0A8C8FT91_ONCTS</name>
<evidence type="ECO:0000256" key="1">
    <source>
        <dbReference type="SAM" id="SignalP"/>
    </source>
</evidence>
<organism evidence="2 3">
    <name type="scientific">Oncorhynchus tshawytscha</name>
    <name type="common">Chinook salmon</name>
    <name type="synonym">Salmo tshawytscha</name>
    <dbReference type="NCBI Taxonomy" id="74940"/>
    <lineage>
        <taxon>Eukaryota</taxon>
        <taxon>Metazoa</taxon>
        <taxon>Chordata</taxon>
        <taxon>Craniata</taxon>
        <taxon>Vertebrata</taxon>
        <taxon>Euteleostomi</taxon>
        <taxon>Actinopterygii</taxon>
        <taxon>Neopterygii</taxon>
        <taxon>Teleostei</taxon>
        <taxon>Protacanthopterygii</taxon>
        <taxon>Salmoniformes</taxon>
        <taxon>Salmonidae</taxon>
        <taxon>Salmoninae</taxon>
        <taxon>Oncorhynchus</taxon>
    </lineage>
</organism>
<reference evidence="2" key="2">
    <citation type="submission" date="2025-09" db="UniProtKB">
        <authorList>
            <consortium name="Ensembl"/>
        </authorList>
    </citation>
    <scope>IDENTIFICATION</scope>
</reference>
<keyword evidence="3" id="KW-1185">Reference proteome</keyword>
<feature type="chain" id="PRO_5044214008" evidence="1">
    <location>
        <begin position="22"/>
        <end position="88"/>
    </location>
</feature>
<sequence length="88" mass="9962">RRNCLDNKCLLLYGLRHFVLAQEASVSHPAVVGNPIRRCTIGTAFLNVYNNITNNQCLSVSEEACEDDKNKWVQLICKLRKPANKMPC</sequence>
<evidence type="ECO:0000313" key="3">
    <source>
        <dbReference type="Proteomes" id="UP000694402"/>
    </source>
</evidence>
<protein>
    <submittedName>
        <fullName evidence="2">Uncharacterized protein</fullName>
    </submittedName>
</protein>
<keyword evidence="1" id="KW-0732">Signal</keyword>